<evidence type="ECO:0000256" key="4">
    <source>
        <dbReference type="ARBA" id="ARBA00022692"/>
    </source>
</evidence>
<feature type="transmembrane region" description="Helical" evidence="8">
    <location>
        <begin position="187"/>
        <end position="206"/>
    </location>
</feature>
<keyword evidence="5 8" id="KW-0965">Cell junction</keyword>
<protein>
    <recommendedName>
        <fullName evidence="8">Claudin</fullName>
    </recommendedName>
</protein>
<dbReference type="GO" id="GO:0005198">
    <property type="term" value="F:structural molecule activity"/>
    <property type="evidence" value="ECO:0007669"/>
    <property type="project" value="InterPro"/>
</dbReference>
<evidence type="ECO:0000256" key="7">
    <source>
        <dbReference type="ARBA" id="ARBA00023136"/>
    </source>
</evidence>
<dbReference type="GO" id="GO:0005923">
    <property type="term" value="C:bicellular tight junction"/>
    <property type="evidence" value="ECO:0007669"/>
    <property type="project" value="UniProtKB-SubCell"/>
</dbReference>
<gene>
    <name evidence="10" type="ORF">QTP70_030938</name>
</gene>
<evidence type="ECO:0000256" key="8">
    <source>
        <dbReference type="RuleBase" id="RU060637"/>
    </source>
</evidence>
<evidence type="ECO:0000256" key="6">
    <source>
        <dbReference type="ARBA" id="ARBA00022989"/>
    </source>
</evidence>
<dbReference type="AlphaFoldDB" id="A0AAE0QTV3"/>
<comment type="similarity">
    <text evidence="1 8">Belongs to the claudin family.</text>
</comment>
<dbReference type="InterPro" id="IPR006187">
    <property type="entry name" value="Claudin"/>
</dbReference>
<comment type="subcellular location">
    <subcellularLocation>
        <location evidence="8">Cell junction</location>
        <location evidence="8">Tight junction</location>
    </subcellularLocation>
    <subcellularLocation>
        <location evidence="8">Cell membrane</location>
        <topology evidence="8">Multi-pass membrane protein</topology>
    </subcellularLocation>
</comment>
<dbReference type="InterPro" id="IPR017974">
    <property type="entry name" value="Claudin_CS"/>
</dbReference>
<evidence type="ECO:0000256" key="2">
    <source>
        <dbReference type="ARBA" id="ARBA00022427"/>
    </source>
</evidence>
<dbReference type="PRINTS" id="PR01077">
    <property type="entry name" value="CLAUDIN"/>
</dbReference>
<evidence type="ECO:0000256" key="9">
    <source>
        <dbReference type="SAM" id="MobiDB-lite"/>
    </source>
</evidence>
<dbReference type="PROSITE" id="PS01346">
    <property type="entry name" value="CLAUDIN"/>
    <property type="match status" value="1"/>
</dbReference>
<evidence type="ECO:0000256" key="3">
    <source>
        <dbReference type="ARBA" id="ARBA00022475"/>
    </source>
</evidence>
<sequence length="243" mass="26763">MASVCLQLSGFLLGFVGWICVVIATSTSDWVIRCKYGMNTCRKMDELETKGLWEQCVISTALYHCYSLNQILQLPEGVYMDKGVYMDSCYLYELEEGVHMDLYIQTCRALMISACILGLPATALLLSSMPCIHLGDDSVKDKNKRSAIGGVLVLIVAMFCLVSTIWFPVGAHQELGLMSFGFSLYSGWVGGALSLLGGCILTCCSIDSNPSYRQNNRYSYYSKQDPPTNQTPPTGNHAKTAHV</sequence>
<dbReference type="Gene3D" id="1.20.140.150">
    <property type="match status" value="1"/>
</dbReference>
<accession>A0AAE0QTV3</accession>
<feature type="transmembrane region" description="Helical" evidence="8">
    <location>
        <begin position="147"/>
        <end position="167"/>
    </location>
</feature>
<keyword evidence="11" id="KW-1185">Reference proteome</keyword>
<dbReference type="Proteomes" id="UP001274896">
    <property type="component" value="Unassembled WGS sequence"/>
</dbReference>
<dbReference type="EMBL" id="JAUCMX010000011">
    <property type="protein sequence ID" value="KAK3531844.1"/>
    <property type="molecule type" value="Genomic_DNA"/>
</dbReference>
<keyword evidence="3 8" id="KW-1003">Cell membrane</keyword>
<name>A0AAE0QTV3_9TELE</name>
<keyword evidence="6 8" id="KW-1133">Transmembrane helix</keyword>
<proteinExistence type="inferred from homology"/>
<evidence type="ECO:0000313" key="11">
    <source>
        <dbReference type="Proteomes" id="UP001274896"/>
    </source>
</evidence>
<keyword evidence="2 8" id="KW-0796">Tight junction</keyword>
<evidence type="ECO:0000256" key="1">
    <source>
        <dbReference type="ARBA" id="ARBA00008295"/>
    </source>
</evidence>
<feature type="compositionally biased region" description="Polar residues" evidence="9">
    <location>
        <begin position="225"/>
        <end position="234"/>
    </location>
</feature>
<keyword evidence="7 8" id="KW-0472">Membrane</keyword>
<comment type="caution">
    <text evidence="10">The sequence shown here is derived from an EMBL/GenBank/DDBJ whole genome shotgun (WGS) entry which is preliminary data.</text>
</comment>
<comment type="function">
    <text evidence="8">Claudins function as major constituents of the tight junction complexes that regulate the permeability of epithelia.</text>
</comment>
<dbReference type="GO" id="GO:0005886">
    <property type="term" value="C:plasma membrane"/>
    <property type="evidence" value="ECO:0007669"/>
    <property type="project" value="UniProtKB-SubCell"/>
</dbReference>
<reference evidence="10" key="1">
    <citation type="submission" date="2023-06" db="EMBL/GenBank/DDBJ databases">
        <title>Male Hemibagrus guttatus genome.</title>
        <authorList>
            <person name="Bian C."/>
        </authorList>
    </citation>
    <scope>NUCLEOTIDE SEQUENCE</scope>
    <source>
        <strain evidence="10">Male_cb2023</strain>
        <tissue evidence="10">Muscle</tissue>
    </source>
</reference>
<evidence type="ECO:0000313" key="10">
    <source>
        <dbReference type="EMBL" id="KAK3531844.1"/>
    </source>
</evidence>
<dbReference type="Pfam" id="PF00822">
    <property type="entry name" value="PMP22_Claudin"/>
    <property type="match status" value="1"/>
</dbReference>
<evidence type="ECO:0000256" key="5">
    <source>
        <dbReference type="ARBA" id="ARBA00022949"/>
    </source>
</evidence>
<feature type="region of interest" description="Disordered" evidence="9">
    <location>
        <begin position="219"/>
        <end position="243"/>
    </location>
</feature>
<dbReference type="PANTHER" id="PTHR12002">
    <property type="entry name" value="CLAUDIN"/>
    <property type="match status" value="1"/>
</dbReference>
<organism evidence="10 11">
    <name type="scientific">Hemibagrus guttatus</name>
    <dbReference type="NCBI Taxonomy" id="175788"/>
    <lineage>
        <taxon>Eukaryota</taxon>
        <taxon>Metazoa</taxon>
        <taxon>Chordata</taxon>
        <taxon>Craniata</taxon>
        <taxon>Vertebrata</taxon>
        <taxon>Euteleostomi</taxon>
        <taxon>Actinopterygii</taxon>
        <taxon>Neopterygii</taxon>
        <taxon>Teleostei</taxon>
        <taxon>Ostariophysi</taxon>
        <taxon>Siluriformes</taxon>
        <taxon>Bagridae</taxon>
        <taxon>Hemibagrus</taxon>
    </lineage>
</organism>
<keyword evidence="4 8" id="KW-0812">Transmembrane</keyword>
<dbReference type="InterPro" id="IPR004031">
    <property type="entry name" value="PMP22/EMP/MP20/Claudin"/>
</dbReference>
<comment type="caution">
    <text evidence="8">Lacks conserved residue(s) required for the propagation of feature annotation.</text>
</comment>